<gene>
    <name evidence="1" type="ORF">HHI36_005605</name>
</gene>
<dbReference type="Gene3D" id="2.60.40.10">
    <property type="entry name" value="Immunoglobulins"/>
    <property type="match status" value="1"/>
</dbReference>
<dbReference type="Proteomes" id="UP001516400">
    <property type="component" value="Unassembled WGS sequence"/>
</dbReference>
<comment type="caution">
    <text evidence="1">The sequence shown here is derived from an EMBL/GenBank/DDBJ whole genome shotgun (WGS) entry which is preliminary data.</text>
</comment>
<evidence type="ECO:0000313" key="1">
    <source>
        <dbReference type="EMBL" id="KAL3282420.1"/>
    </source>
</evidence>
<dbReference type="InterPro" id="IPR033305">
    <property type="entry name" value="Hydin-like"/>
</dbReference>
<dbReference type="AlphaFoldDB" id="A0ABD2NUU9"/>
<protein>
    <submittedName>
        <fullName evidence="1">Uncharacterized protein</fullName>
    </submittedName>
</protein>
<dbReference type="EMBL" id="JABFTP020000144">
    <property type="protein sequence ID" value="KAL3282420.1"/>
    <property type="molecule type" value="Genomic_DNA"/>
</dbReference>
<accession>A0ABD2NUU9</accession>
<keyword evidence="2" id="KW-1185">Reference proteome</keyword>
<dbReference type="PANTHER" id="PTHR23053">
    <property type="entry name" value="DLEC1 DELETED IN LUNG AND ESOPHAGEAL CANCER 1"/>
    <property type="match status" value="1"/>
</dbReference>
<name>A0ABD2NUU9_9CUCU</name>
<dbReference type="PANTHER" id="PTHR23053:SF0">
    <property type="entry name" value="HYDROCEPHALUS-INDUCING PROTEIN HOMOLOG"/>
    <property type="match status" value="1"/>
</dbReference>
<organism evidence="1 2">
    <name type="scientific">Cryptolaemus montrouzieri</name>
    <dbReference type="NCBI Taxonomy" id="559131"/>
    <lineage>
        <taxon>Eukaryota</taxon>
        <taxon>Metazoa</taxon>
        <taxon>Ecdysozoa</taxon>
        <taxon>Arthropoda</taxon>
        <taxon>Hexapoda</taxon>
        <taxon>Insecta</taxon>
        <taxon>Pterygota</taxon>
        <taxon>Neoptera</taxon>
        <taxon>Endopterygota</taxon>
        <taxon>Coleoptera</taxon>
        <taxon>Polyphaga</taxon>
        <taxon>Cucujiformia</taxon>
        <taxon>Coccinelloidea</taxon>
        <taxon>Coccinellidae</taxon>
        <taxon>Scymninae</taxon>
        <taxon>Scymnini</taxon>
        <taxon>Cryptolaemus</taxon>
    </lineage>
</organism>
<reference evidence="1 2" key="1">
    <citation type="journal article" date="2021" name="BMC Biol.">
        <title>Horizontally acquired antibacterial genes associated with adaptive radiation of ladybird beetles.</title>
        <authorList>
            <person name="Li H.S."/>
            <person name="Tang X.F."/>
            <person name="Huang Y.H."/>
            <person name="Xu Z.Y."/>
            <person name="Chen M.L."/>
            <person name="Du X.Y."/>
            <person name="Qiu B.Y."/>
            <person name="Chen P.T."/>
            <person name="Zhang W."/>
            <person name="Slipinski A."/>
            <person name="Escalona H.E."/>
            <person name="Waterhouse R.M."/>
            <person name="Zwick A."/>
            <person name="Pang H."/>
        </authorList>
    </citation>
    <scope>NUCLEOTIDE SEQUENCE [LARGE SCALE GENOMIC DNA]</scope>
    <source>
        <strain evidence="1">SYSU2018</strain>
    </source>
</reference>
<feature type="non-terminal residue" evidence="1">
    <location>
        <position position="1"/>
    </location>
</feature>
<feature type="non-terminal residue" evidence="1">
    <location>
        <position position="120"/>
    </location>
</feature>
<sequence>ITLVPNKVRRASTYLHTYMWGSFKHYVELPISHNCIVPEIECTPFKLDIRYCFINCPYDRIFTLKNTSEVPGYLLYHDIEDDEGLTCNLSITESYIEPGEEITIHIEIKALKLGLHSKHL</sequence>
<dbReference type="InterPro" id="IPR013783">
    <property type="entry name" value="Ig-like_fold"/>
</dbReference>
<proteinExistence type="predicted"/>
<evidence type="ECO:0000313" key="2">
    <source>
        <dbReference type="Proteomes" id="UP001516400"/>
    </source>
</evidence>